<evidence type="ECO:0000256" key="3">
    <source>
        <dbReference type="ARBA" id="ARBA00022481"/>
    </source>
</evidence>
<reference evidence="15" key="1">
    <citation type="journal article" date="2019" name="Int. J. Syst. Evol. Microbiol.">
        <title>The Global Catalogue of Microorganisms (GCM) 10K type strain sequencing project: providing services to taxonomists for standard genome sequencing and annotation.</title>
        <authorList>
            <consortium name="The Broad Institute Genomics Platform"/>
            <consortium name="The Broad Institute Genome Sequencing Center for Infectious Disease"/>
            <person name="Wu L."/>
            <person name="Ma J."/>
        </authorList>
    </citation>
    <scope>NUCLEOTIDE SEQUENCE [LARGE SCALE GENOMIC DNA]</scope>
    <source>
        <strain evidence="15">CCUG 56331</strain>
    </source>
</reference>
<dbReference type="Gene3D" id="6.10.340.10">
    <property type="match status" value="1"/>
</dbReference>
<dbReference type="PROSITE" id="PS50111">
    <property type="entry name" value="CHEMOTAXIS_TRANSDUC_2"/>
    <property type="match status" value="1"/>
</dbReference>
<evidence type="ECO:0000256" key="6">
    <source>
        <dbReference type="ARBA" id="ARBA00022989"/>
    </source>
</evidence>
<evidence type="ECO:0000259" key="13">
    <source>
        <dbReference type="PROSITE" id="PS50885"/>
    </source>
</evidence>
<evidence type="ECO:0000256" key="1">
    <source>
        <dbReference type="ARBA" id="ARBA00004651"/>
    </source>
</evidence>
<feature type="transmembrane region" description="Helical" evidence="11">
    <location>
        <begin position="284"/>
        <end position="307"/>
    </location>
</feature>
<dbReference type="Gene3D" id="3.30.450.20">
    <property type="entry name" value="PAS domain"/>
    <property type="match status" value="2"/>
</dbReference>
<keyword evidence="5 11" id="KW-0812">Transmembrane</keyword>
<evidence type="ECO:0000256" key="8">
    <source>
        <dbReference type="ARBA" id="ARBA00023224"/>
    </source>
</evidence>
<dbReference type="InterPro" id="IPR004089">
    <property type="entry name" value="MCPsignal_dom"/>
</dbReference>
<keyword evidence="3" id="KW-0488">Methylation</keyword>
<evidence type="ECO:0000259" key="12">
    <source>
        <dbReference type="PROSITE" id="PS50111"/>
    </source>
</evidence>
<dbReference type="CDD" id="cd18773">
    <property type="entry name" value="PDC1_HK_sensor"/>
    <property type="match status" value="1"/>
</dbReference>
<dbReference type="SMART" id="SM00304">
    <property type="entry name" value="HAMP"/>
    <property type="match status" value="1"/>
</dbReference>
<dbReference type="Pfam" id="PF02743">
    <property type="entry name" value="dCache_1"/>
    <property type="match status" value="1"/>
</dbReference>
<dbReference type="PANTHER" id="PTHR32089">
    <property type="entry name" value="METHYL-ACCEPTING CHEMOTAXIS PROTEIN MCPB"/>
    <property type="match status" value="1"/>
</dbReference>
<evidence type="ECO:0000256" key="11">
    <source>
        <dbReference type="SAM" id="Phobius"/>
    </source>
</evidence>
<keyword evidence="2" id="KW-1003">Cell membrane</keyword>
<dbReference type="Pfam" id="PF00672">
    <property type="entry name" value="HAMP"/>
    <property type="match status" value="1"/>
</dbReference>
<name>A0ABW0RD73_9BACL</name>
<evidence type="ECO:0000256" key="5">
    <source>
        <dbReference type="ARBA" id="ARBA00022692"/>
    </source>
</evidence>
<keyword evidence="4" id="KW-0145">Chemotaxis</keyword>
<comment type="similarity">
    <text evidence="9">Belongs to the methyl-accepting chemotaxis (MCP) protein family.</text>
</comment>
<dbReference type="Gene3D" id="1.10.287.950">
    <property type="entry name" value="Methyl-accepting chemotaxis protein"/>
    <property type="match status" value="1"/>
</dbReference>
<evidence type="ECO:0000256" key="10">
    <source>
        <dbReference type="PROSITE-ProRule" id="PRU00284"/>
    </source>
</evidence>
<dbReference type="RefSeq" id="WP_390310173.1">
    <property type="nucleotide sequence ID" value="NZ_JBHSNQ010000179.1"/>
</dbReference>
<dbReference type="SMART" id="SM00283">
    <property type="entry name" value="MA"/>
    <property type="match status" value="1"/>
</dbReference>
<comment type="subcellular location">
    <subcellularLocation>
        <location evidence="1">Cell membrane</location>
        <topology evidence="1">Multi-pass membrane protein</topology>
    </subcellularLocation>
</comment>
<keyword evidence="15" id="KW-1185">Reference proteome</keyword>
<feature type="domain" description="HAMP" evidence="13">
    <location>
        <begin position="308"/>
        <end position="360"/>
    </location>
</feature>
<dbReference type="PANTHER" id="PTHR32089:SF114">
    <property type="entry name" value="METHYL-ACCEPTING CHEMOTAXIS PROTEIN MCPB"/>
    <property type="match status" value="1"/>
</dbReference>
<comment type="caution">
    <text evidence="14">The sequence shown here is derived from an EMBL/GenBank/DDBJ whole genome shotgun (WGS) entry which is preliminary data.</text>
</comment>
<evidence type="ECO:0000313" key="14">
    <source>
        <dbReference type="EMBL" id="MFC5542741.1"/>
    </source>
</evidence>
<dbReference type="PROSITE" id="PS50885">
    <property type="entry name" value="HAMP"/>
    <property type="match status" value="1"/>
</dbReference>
<keyword evidence="8 10" id="KW-0807">Transducer</keyword>
<evidence type="ECO:0000256" key="4">
    <source>
        <dbReference type="ARBA" id="ARBA00022500"/>
    </source>
</evidence>
<dbReference type="CDD" id="cd06225">
    <property type="entry name" value="HAMP"/>
    <property type="match status" value="1"/>
</dbReference>
<dbReference type="InterPro" id="IPR003660">
    <property type="entry name" value="HAMP_dom"/>
</dbReference>
<dbReference type="SUPFAM" id="SSF103190">
    <property type="entry name" value="Sensory domain-like"/>
    <property type="match status" value="1"/>
</dbReference>
<dbReference type="InterPro" id="IPR029151">
    <property type="entry name" value="Sensor-like_sf"/>
</dbReference>
<evidence type="ECO:0000313" key="15">
    <source>
        <dbReference type="Proteomes" id="UP001595978"/>
    </source>
</evidence>
<dbReference type="Pfam" id="PF00015">
    <property type="entry name" value="MCPsignal"/>
    <property type="match status" value="1"/>
</dbReference>
<dbReference type="InterPro" id="IPR033479">
    <property type="entry name" value="dCache_1"/>
</dbReference>
<proteinExistence type="inferred from homology"/>
<organism evidence="14 15">
    <name type="scientific">Ureibacillus suwonensis</name>
    <dbReference type="NCBI Taxonomy" id="313007"/>
    <lineage>
        <taxon>Bacteria</taxon>
        <taxon>Bacillati</taxon>
        <taxon>Bacillota</taxon>
        <taxon>Bacilli</taxon>
        <taxon>Bacillales</taxon>
        <taxon>Caryophanaceae</taxon>
        <taxon>Ureibacillus</taxon>
    </lineage>
</organism>
<dbReference type="Proteomes" id="UP001595978">
    <property type="component" value="Unassembled WGS sequence"/>
</dbReference>
<keyword evidence="6 11" id="KW-1133">Transmembrane helix</keyword>
<evidence type="ECO:0000256" key="9">
    <source>
        <dbReference type="ARBA" id="ARBA00029447"/>
    </source>
</evidence>
<evidence type="ECO:0000256" key="7">
    <source>
        <dbReference type="ARBA" id="ARBA00023136"/>
    </source>
</evidence>
<sequence>MKATKINSSMKNKLWTSFLLMLIVPSVIVGVLSYHYAQKVVENEFNESATSSMNSMDEIVTTFFTPLLKNVNYLAETLDATKVAVVENSNIGVSEEISKALESFKATHDDLSLVYIATENGVYINAPASMKNPDDYDPRTREWYQKAMEHKGEAIISAPYTSLATGTLVVTVAETTKDGHGVVAFNVELDTIKNFASQIKIGTSGYAFIADEKRNIVYHPELDEGSEMPNENQYEKLYKQDSGTFSYTFNGKQKEMFFTTNDLTGWKLAGTMYSSEINDRAFPILQNTIIILIASIIIGSVLILLIVRSLIRPIQSLVHSANKIAEGDFTQKVQVKSKDEIGKLGNSFNGMISNLEGMIKKIKQTIEHLASSSEQLSASSTQSAHATEQVSAAVQEIASGAEQANEHIEQNDRLLTNILSGISNISEKSKQVTQLARESSKEAEDGRVAVVENVNQMKHIHESVDKSNEMIQSLSSRSKEIGNILSVISGIADQTNLLALNAAIEAARAGEHGKGFAVVADEVRNLAEQSQSSTKLIEEIIRSIQNDTDTSVKLMNEVLENTNRGLTVTETTAEKFKKIIETSHSITPQIEEITDTMEQIYTNVEDIVAKMNILTKVSQENAANSEEVAAFTEEQLASMEEINSSAKSLTDLAEELRTHINNFKIS</sequence>
<dbReference type="CDD" id="cd12912">
    <property type="entry name" value="PDC2_MCP_like"/>
    <property type="match status" value="1"/>
</dbReference>
<protein>
    <submittedName>
        <fullName evidence="14">Methyl-accepting chemotaxis protein</fullName>
    </submittedName>
</protein>
<dbReference type="SUPFAM" id="SSF58104">
    <property type="entry name" value="Methyl-accepting chemotaxis protein (MCP) signaling domain"/>
    <property type="match status" value="1"/>
</dbReference>
<evidence type="ECO:0000256" key="2">
    <source>
        <dbReference type="ARBA" id="ARBA00022475"/>
    </source>
</evidence>
<gene>
    <name evidence="14" type="ORF">ACFPOH_13605</name>
</gene>
<keyword evidence="7 11" id="KW-0472">Membrane</keyword>
<dbReference type="CDD" id="cd11386">
    <property type="entry name" value="MCP_signal"/>
    <property type="match status" value="1"/>
</dbReference>
<feature type="domain" description="Methyl-accepting transducer" evidence="12">
    <location>
        <begin position="379"/>
        <end position="615"/>
    </location>
</feature>
<dbReference type="EMBL" id="JBHSNQ010000179">
    <property type="protein sequence ID" value="MFC5542741.1"/>
    <property type="molecule type" value="Genomic_DNA"/>
</dbReference>
<accession>A0ABW0RD73</accession>